<name>A0AAE1CXB3_9GAST</name>
<dbReference type="EMBL" id="JAWDGP010006428">
    <property type="protein sequence ID" value="KAK3741419.1"/>
    <property type="molecule type" value="Genomic_DNA"/>
</dbReference>
<dbReference type="AlphaFoldDB" id="A0AAE1CXB3"/>
<comment type="caution">
    <text evidence="1">The sequence shown here is derived from an EMBL/GenBank/DDBJ whole genome shotgun (WGS) entry which is preliminary data.</text>
</comment>
<organism evidence="1 2">
    <name type="scientific">Elysia crispata</name>
    <name type="common">lettuce slug</name>
    <dbReference type="NCBI Taxonomy" id="231223"/>
    <lineage>
        <taxon>Eukaryota</taxon>
        <taxon>Metazoa</taxon>
        <taxon>Spiralia</taxon>
        <taxon>Lophotrochozoa</taxon>
        <taxon>Mollusca</taxon>
        <taxon>Gastropoda</taxon>
        <taxon>Heterobranchia</taxon>
        <taxon>Euthyneura</taxon>
        <taxon>Panpulmonata</taxon>
        <taxon>Sacoglossa</taxon>
        <taxon>Placobranchoidea</taxon>
        <taxon>Plakobranchidae</taxon>
        <taxon>Elysia</taxon>
    </lineage>
</organism>
<protein>
    <submittedName>
        <fullName evidence="1">Uncharacterized protein</fullName>
    </submittedName>
</protein>
<keyword evidence="2" id="KW-1185">Reference proteome</keyword>
<gene>
    <name evidence="1" type="ORF">RRG08_011195</name>
</gene>
<evidence type="ECO:0000313" key="2">
    <source>
        <dbReference type="Proteomes" id="UP001283361"/>
    </source>
</evidence>
<dbReference type="Proteomes" id="UP001283361">
    <property type="component" value="Unassembled WGS sequence"/>
</dbReference>
<evidence type="ECO:0000313" key="1">
    <source>
        <dbReference type="EMBL" id="KAK3741419.1"/>
    </source>
</evidence>
<proteinExistence type="predicted"/>
<reference evidence="1" key="1">
    <citation type="journal article" date="2023" name="G3 (Bethesda)">
        <title>A reference genome for the long-term kleptoplast-retaining sea slug Elysia crispata morphotype clarki.</title>
        <authorList>
            <person name="Eastman K.E."/>
            <person name="Pendleton A.L."/>
            <person name="Shaikh M.A."/>
            <person name="Suttiyut T."/>
            <person name="Ogas R."/>
            <person name="Tomko P."/>
            <person name="Gavelis G."/>
            <person name="Widhalm J.R."/>
            <person name="Wisecaver J.H."/>
        </authorList>
    </citation>
    <scope>NUCLEOTIDE SEQUENCE</scope>
    <source>
        <strain evidence="1">ECLA1</strain>
    </source>
</reference>
<accession>A0AAE1CXB3</accession>
<sequence length="95" mass="11133">MGTWSCNRLPNKMEVVLVTCQLHLKVYFCRDLSQDKLSHPSCSVSSLTTTHARLDFPRMRKKAYWHRCIPPKVAQLRVQKLRFGTDRALCIDPFR</sequence>